<proteinExistence type="predicted"/>
<gene>
    <name evidence="3" type="ORF">BDZ90DRAFT_234199</name>
</gene>
<dbReference type="GO" id="GO:0070475">
    <property type="term" value="P:rRNA base methylation"/>
    <property type="evidence" value="ECO:0007669"/>
    <property type="project" value="InterPro"/>
</dbReference>
<dbReference type="GeneID" id="37028750"/>
<evidence type="ECO:0000313" key="4">
    <source>
        <dbReference type="Proteomes" id="UP000245884"/>
    </source>
</evidence>
<sequence length="436" mass="46905">MAPPPKKRKANLANALASHNQRKAEKAHQVKVDEAVKRKKISAAGGGAKKVKANDGNVRGKGKEEGSRQAIQRLLAEDQDSNSAMGATSPASGSIASSSRSNHPFHPLDTILLLGEGDFSFTLSLATHPIHPHSPSRIVATSFEPSLSSLKAKYPQTAPRNVEKLESLGVTLRFGVDAAAPLRDVLIKKWCDPSGPTKGFTKVWWGFPHAGGGEKDEARNVAANQLMLCRAFVGLRGVMRRGGKRPRYARKGVKGKGKGPKQPQGDEEEDAEDADFPLSDEDEDEPTAFSGTSTSAYPPRPLPPSHLASSLLITLRPVKPYTLWSLPQLGSHRLADLYPLVLHNAPALPRGAPRNPTIVEIKDAERNGGNWEVWRSVEFRPGDWEGYRHVTTSGGREAHDKGGGGRGSGLLDGDEETGKGSAECRTWEFGLSGTAQ</sequence>
<feature type="compositionally biased region" description="Acidic residues" evidence="1">
    <location>
        <begin position="265"/>
        <end position="286"/>
    </location>
</feature>
<dbReference type="AlphaFoldDB" id="A0A316UQD9"/>
<organism evidence="3 4">
    <name type="scientific">Jaminaea rosea</name>
    <dbReference type="NCBI Taxonomy" id="1569628"/>
    <lineage>
        <taxon>Eukaryota</taxon>
        <taxon>Fungi</taxon>
        <taxon>Dikarya</taxon>
        <taxon>Basidiomycota</taxon>
        <taxon>Ustilaginomycotina</taxon>
        <taxon>Exobasidiomycetes</taxon>
        <taxon>Microstromatales</taxon>
        <taxon>Microstromatales incertae sedis</taxon>
        <taxon>Jaminaea</taxon>
    </lineage>
</organism>
<feature type="compositionally biased region" description="Low complexity" evidence="1">
    <location>
        <begin position="87"/>
        <end position="101"/>
    </location>
</feature>
<keyword evidence="4" id="KW-1185">Reference proteome</keyword>
<feature type="compositionally biased region" description="Basic residues" evidence="1">
    <location>
        <begin position="1"/>
        <end position="10"/>
    </location>
</feature>
<dbReference type="InterPro" id="IPR019446">
    <property type="entry name" value="BMT5-like"/>
</dbReference>
<dbReference type="Pfam" id="PF10354">
    <property type="entry name" value="BMT5-like"/>
    <property type="match status" value="1"/>
</dbReference>
<dbReference type="STRING" id="1569628.A0A316UQD9"/>
<dbReference type="RefSeq" id="XP_025359967.1">
    <property type="nucleotide sequence ID" value="XM_025506927.1"/>
</dbReference>
<dbReference type="OrthoDB" id="273345at2759"/>
<feature type="region of interest" description="Disordered" evidence="1">
    <location>
        <begin position="1"/>
        <end position="101"/>
    </location>
</feature>
<name>A0A316UQD9_9BASI</name>
<reference evidence="3 4" key="1">
    <citation type="journal article" date="2018" name="Mol. Biol. Evol.">
        <title>Broad Genomic Sampling Reveals a Smut Pathogenic Ancestry of the Fungal Clade Ustilaginomycotina.</title>
        <authorList>
            <person name="Kijpornyongpan T."/>
            <person name="Mondo S.J."/>
            <person name="Barry K."/>
            <person name="Sandor L."/>
            <person name="Lee J."/>
            <person name="Lipzen A."/>
            <person name="Pangilinan J."/>
            <person name="LaButti K."/>
            <person name="Hainaut M."/>
            <person name="Henrissat B."/>
            <person name="Grigoriev I.V."/>
            <person name="Spatafora J.W."/>
            <person name="Aime M.C."/>
        </authorList>
    </citation>
    <scope>NUCLEOTIDE SEQUENCE [LARGE SCALE GENOMIC DNA]</scope>
    <source>
        <strain evidence="3 4">MCA 5214</strain>
    </source>
</reference>
<dbReference type="Proteomes" id="UP000245884">
    <property type="component" value="Unassembled WGS sequence"/>
</dbReference>
<accession>A0A316UQD9</accession>
<feature type="region of interest" description="Disordered" evidence="1">
    <location>
        <begin position="391"/>
        <end position="436"/>
    </location>
</feature>
<feature type="compositionally biased region" description="Basic and acidic residues" evidence="1">
    <location>
        <begin position="22"/>
        <end position="36"/>
    </location>
</feature>
<feature type="domain" description="25S rRNA (uridine-N(3))-methyltransferase BMT5-like" evidence="2">
    <location>
        <begin position="112"/>
        <end position="390"/>
    </location>
</feature>
<evidence type="ECO:0000256" key="1">
    <source>
        <dbReference type="SAM" id="MobiDB-lite"/>
    </source>
</evidence>
<protein>
    <recommendedName>
        <fullName evidence="2">25S rRNA (uridine-N(3))-methyltransferase BMT5-like domain-containing protein</fullName>
    </recommendedName>
</protein>
<evidence type="ECO:0000313" key="3">
    <source>
        <dbReference type="EMBL" id="PWN25355.1"/>
    </source>
</evidence>
<feature type="compositionally biased region" description="Basic residues" evidence="1">
    <location>
        <begin position="243"/>
        <end position="259"/>
    </location>
</feature>
<dbReference type="EMBL" id="KZ819676">
    <property type="protein sequence ID" value="PWN25355.1"/>
    <property type="molecule type" value="Genomic_DNA"/>
</dbReference>
<dbReference type="GO" id="GO:0070042">
    <property type="term" value="F:rRNA (uridine-N3-)-methyltransferase activity"/>
    <property type="evidence" value="ECO:0007669"/>
    <property type="project" value="InterPro"/>
</dbReference>
<evidence type="ECO:0000259" key="2">
    <source>
        <dbReference type="Pfam" id="PF10354"/>
    </source>
</evidence>
<feature type="region of interest" description="Disordered" evidence="1">
    <location>
        <begin position="243"/>
        <end position="302"/>
    </location>
</feature>